<proteinExistence type="predicted"/>
<name>A0A8K0NRR1_9TREE</name>
<comment type="caution">
    <text evidence="4">The sequence shown here is derived from an EMBL/GenBank/DDBJ whole genome shotgun (WGS) entry which is preliminary data.</text>
</comment>
<reference evidence="4" key="1">
    <citation type="submission" date="2020-04" db="EMBL/GenBank/DDBJ databases">
        <title>Analysis of mating type loci in Filobasidium floriforme.</title>
        <authorList>
            <person name="Nowrousian M."/>
        </authorList>
    </citation>
    <scope>NUCLEOTIDE SEQUENCE</scope>
    <source>
        <strain evidence="4">CBS 6242</strain>
    </source>
</reference>
<keyword evidence="2" id="KW-0812">Transmembrane</keyword>
<keyword evidence="2" id="KW-0472">Membrane</keyword>
<organism evidence="4 5">
    <name type="scientific">Filobasidium floriforme</name>
    <dbReference type="NCBI Taxonomy" id="5210"/>
    <lineage>
        <taxon>Eukaryota</taxon>
        <taxon>Fungi</taxon>
        <taxon>Dikarya</taxon>
        <taxon>Basidiomycota</taxon>
        <taxon>Agaricomycotina</taxon>
        <taxon>Tremellomycetes</taxon>
        <taxon>Filobasidiales</taxon>
        <taxon>Filobasidiaceae</taxon>
        <taxon>Filobasidium</taxon>
    </lineage>
</organism>
<keyword evidence="2" id="KW-1133">Transmembrane helix</keyword>
<dbReference type="InterPro" id="IPR055561">
    <property type="entry name" value="DUF7137"/>
</dbReference>
<dbReference type="PANTHER" id="PTHR42028:SF1">
    <property type="entry name" value="YALI0E30657P"/>
    <property type="match status" value="1"/>
</dbReference>
<dbReference type="Pfam" id="PF23585">
    <property type="entry name" value="DUF7137"/>
    <property type="match status" value="1"/>
</dbReference>
<evidence type="ECO:0000313" key="4">
    <source>
        <dbReference type="EMBL" id="KAG7562040.1"/>
    </source>
</evidence>
<dbReference type="PANTHER" id="PTHR42028">
    <property type="entry name" value="CHROMOSOME 1, WHOLE GENOME SHOTGUN SEQUENCE"/>
    <property type="match status" value="1"/>
</dbReference>
<keyword evidence="5" id="KW-1185">Reference proteome</keyword>
<dbReference type="Proteomes" id="UP000812966">
    <property type="component" value="Unassembled WGS sequence"/>
</dbReference>
<feature type="transmembrane region" description="Helical" evidence="2">
    <location>
        <begin position="177"/>
        <end position="200"/>
    </location>
</feature>
<evidence type="ECO:0000256" key="1">
    <source>
        <dbReference type="SAM" id="MobiDB-lite"/>
    </source>
</evidence>
<protein>
    <recommendedName>
        <fullName evidence="3">DUF7137 domain-containing protein</fullName>
    </recommendedName>
</protein>
<evidence type="ECO:0000256" key="2">
    <source>
        <dbReference type="SAM" id="Phobius"/>
    </source>
</evidence>
<accession>A0A8K0NRR1</accession>
<evidence type="ECO:0000313" key="5">
    <source>
        <dbReference type="Proteomes" id="UP000812966"/>
    </source>
</evidence>
<gene>
    <name evidence="4" type="ORF">FFLO_02512</name>
</gene>
<feature type="region of interest" description="Disordered" evidence="1">
    <location>
        <begin position="1"/>
        <end position="21"/>
    </location>
</feature>
<feature type="domain" description="DUF7137" evidence="3">
    <location>
        <begin position="25"/>
        <end position="169"/>
    </location>
</feature>
<sequence length="209" mass="22077">MSSNSNTRQATATATGTNTMSIPQTAAAGGLTMTQPPASASASYYKIAASNYVTFGWNLTSLYLTPTSLTVVASCSQNGNTYPVGPTNAAGEVENVIPGSSTQVIWSPFEYEQNGANVPLAAATYRLQIYDERGPTAAQAGGRFSPYSGMEFALYRPQAYTPLPEWNCVNCNSATKLAMNPMALMLFTSLIMLVSGWGLIGGAGRRNRA</sequence>
<dbReference type="EMBL" id="JABELV010000040">
    <property type="protein sequence ID" value="KAG7562040.1"/>
    <property type="molecule type" value="Genomic_DNA"/>
</dbReference>
<dbReference type="AlphaFoldDB" id="A0A8K0NRR1"/>
<evidence type="ECO:0000259" key="3">
    <source>
        <dbReference type="Pfam" id="PF23585"/>
    </source>
</evidence>